<dbReference type="PROSITE" id="PS50297">
    <property type="entry name" value="ANK_REP_REGION"/>
    <property type="match status" value="1"/>
</dbReference>
<name>A0A0Q9YIL0_9GAMM</name>
<accession>A0A0Q9YIL0</accession>
<evidence type="ECO:0000256" key="3">
    <source>
        <dbReference type="PROSITE-ProRule" id="PRU00023"/>
    </source>
</evidence>
<dbReference type="SMART" id="SM00248">
    <property type="entry name" value="ANK"/>
    <property type="match status" value="4"/>
</dbReference>
<dbReference type="Pfam" id="PF12796">
    <property type="entry name" value="Ank_2"/>
    <property type="match status" value="1"/>
</dbReference>
<dbReference type="PANTHER" id="PTHR24166">
    <property type="entry name" value="ROLLING PEBBLES, ISOFORM B"/>
    <property type="match status" value="1"/>
</dbReference>
<dbReference type="SUPFAM" id="SSF48403">
    <property type="entry name" value="Ankyrin repeat"/>
    <property type="match status" value="1"/>
</dbReference>
<evidence type="ECO:0000256" key="2">
    <source>
        <dbReference type="ARBA" id="ARBA00023043"/>
    </source>
</evidence>
<feature type="repeat" description="ANK" evidence="3">
    <location>
        <begin position="123"/>
        <end position="155"/>
    </location>
</feature>
<dbReference type="AlphaFoldDB" id="A0A0Q9YIL0"/>
<proteinExistence type="predicted"/>
<gene>
    <name evidence="4" type="ORF">HT99x_02423</name>
</gene>
<comment type="caution">
    <text evidence="4">The sequence shown here is derived from an EMBL/GenBank/DDBJ whole genome shotgun (WGS) entry which is preliminary data.</text>
</comment>
<evidence type="ECO:0000256" key="1">
    <source>
        <dbReference type="ARBA" id="ARBA00022737"/>
    </source>
</evidence>
<dbReference type="STRING" id="295108.HT99x_02423"/>
<reference evidence="4" key="1">
    <citation type="submission" date="2015-09" db="EMBL/GenBank/DDBJ databases">
        <title>Draft Genome Sequences of Two Novel Amoeba-resistant Intranuclear Bacteria, Candidatus Berkiella cookevillensis and Candidatus Berkiella aquae.</title>
        <authorList>
            <person name="Mehari Y.T."/>
            <person name="Arivett B.A."/>
            <person name="Farone A.L."/>
            <person name="Gunderson J.H."/>
            <person name="Farone M.B."/>
        </authorList>
    </citation>
    <scope>NUCLEOTIDE SEQUENCE [LARGE SCALE GENOMIC DNA]</scope>
    <source>
        <strain evidence="4">HT99</strain>
    </source>
</reference>
<dbReference type="InterPro" id="IPR036770">
    <property type="entry name" value="Ankyrin_rpt-contain_sf"/>
</dbReference>
<evidence type="ECO:0000313" key="4">
    <source>
        <dbReference type="EMBL" id="KRG20493.1"/>
    </source>
</evidence>
<keyword evidence="1" id="KW-0677">Repeat</keyword>
<sequence length="857" mass="95854">MELGIDKMFEKLLSTLKKRYRNPTIALKVIKTSFNANDPQLKQIIAEADKQSALSADVLFAAANSGYPAILTYLLRTGFNATKTLPPWGHNVLHHCVSNGLNEMVEIILHNAPLEILHAQTREGATPLFLATQKGDINLVKKLLALGASVNTSDIHGLTPIGLALVSMNPVLLSLLLAHPTSCAIPADLPALNRLLWSISQQKPNANRIRCLNLFFAAGAGLAPDYIPDEILALYSIKRSDIKDFLLIGQETLSSGETKKRIIVSQENFANHYHQSEWHFETEQIVRTFLHPKLHAEPLLLSLRDLLATEIAGTSIPQVTFSLAKAQFEPPYVLKQLSFEELEHRFQSELTLLDNATHSIMSMPQQDPTDTRFMALTICALQSTHELVSLSQFMRSTYQTVFQRFNIFISVLMPTIQKTAPLDALPILNILDEEIAWILKLHADNFKVSDQNLYNSLIDARALVCARITRAYLAMGQHDVAINLALETMALNDQMLIDNTALQASADVTKAMCLASATEVYIAQGWMNKAHKQTVQALQLLRQGGLYEELSIQQAEYLAKLLATNNRIGSALALLTHAIDYLQSLFLLTQEQALVVAAKIPELKKLHADITQMHFFDCVDFIKKELGPTCDVNTNDDTNEIYLTVNIPIFVPHLQTPYFDFLENNAHFQQITTTQLMINQSALYLKAFRSTITAFANVLTMTVPTSIDTMAGLIAKLELTPHEETYGFEKPLGFTPIVPITSRRLPNETLFITMPEDSEAFAPFYKLIRNTDKSVYFPVAAIAEKGLNQHGIKLGTKTVSEFGVMQKVAYGRLKTGETERATGIAEQTIPGKDGKVRKLYVMREVYPKKKEQRRRYQ</sequence>
<dbReference type="Gene3D" id="1.25.40.20">
    <property type="entry name" value="Ankyrin repeat-containing domain"/>
    <property type="match status" value="1"/>
</dbReference>
<dbReference type="PROSITE" id="PS50088">
    <property type="entry name" value="ANK_REPEAT"/>
    <property type="match status" value="1"/>
</dbReference>
<dbReference type="InterPro" id="IPR050889">
    <property type="entry name" value="Dendritic_Spine_Reg/Scaffold"/>
</dbReference>
<dbReference type="InterPro" id="IPR002110">
    <property type="entry name" value="Ankyrin_rpt"/>
</dbReference>
<dbReference type="PANTHER" id="PTHR24166:SF48">
    <property type="entry name" value="PROTEIN VAPYRIN"/>
    <property type="match status" value="1"/>
</dbReference>
<organism evidence="4">
    <name type="scientific">Candidatus Berkiella aquae</name>
    <dbReference type="NCBI Taxonomy" id="295108"/>
    <lineage>
        <taxon>Bacteria</taxon>
        <taxon>Pseudomonadati</taxon>
        <taxon>Pseudomonadota</taxon>
        <taxon>Gammaproteobacteria</taxon>
        <taxon>Candidatus Berkiellales</taxon>
        <taxon>Candidatus Berkiellaceae</taxon>
        <taxon>Candidatus Berkiella</taxon>
    </lineage>
</organism>
<dbReference type="EMBL" id="LKAJ01000011">
    <property type="protein sequence ID" value="KRG20493.1"/>
    <property type="molecule type" value="Genomic_DNA"/>
</dbReference>
<keyword evidence="2 3" id="KW-0040">ANK repeat</keyword>
<protein>
    <submittedName>
        <fullName evidence="4">Ankyrin repeats (3 copies)</fullName>
    </submittedName>
</protein>